<accession>A0A1I6TAI8</accession>
<dbReference type="InterPro" id="IPR004155">
    <property type="entry name" value="PBS_lyase_HEAT"/>
</dbReference>
<dbReference type="GO" id="GO:0016491">
    <property type="term" value="F:oxidoreductase activity"/>
    <property type="evidence" value="ECO:0007669"/>
    <property type="project" value="TreeGrafter"/>
</dbReference>
<dbReference type="SUPFAM" id="SSF48371">
    <property type="entry name" value="ARM repeat"/>
    <property type="match status" value="1"/>
</dbReference>
<dbReference type="Gene3D" id="1.25.10.10">
    <property type="entry name" value="Leucine-rich Repeat Variant"/>
    <property type="match status" value="1"/>
</dbReference>
<dbReference type="Proteomes" id="UP000198788">
    <property type="component" value="Unassembled WGS sequence"/>
</dbReference>
<dbReference type="PANTHER" id="PTHR12697">
    <property type="entry name" value="PBS LYASE HEAT-LIKE PROTEIN"/>
    <property type="match status" value="1"/>
</dbReference>
<dbReference type="Pfam" id="PF13646">
    <property type="entry name" value="HEAT_2"/>
    <property type="match status" value="1"/>
</dbReference>
<evidence type="ECO:0000313" key="3">
    <source>
        <dbReference type="Proteomes" id="UP000198788"/>
    </source>
</evidence>
<dbReference type="AlphaFoldDB" id="A0A1I6TAI8"/>
<keyword evidence="1" id="KW-0812">Transmembrane</keyword>
<organism evidence="2 3">
    <name type="scientific">Brevundimonas viscosa</name>
    <dbReference type="NCBI Taxonomy" id="871741"/>
    <lineage>
        <taxon>Bacteria</taxon>
        <taxon>Pseudomonadati</taxon>
        <taxon>Pseudomonadota</taxon>
        <taxon>Alphaproteobacteria</taxon>
        <taxon>Caulobacterales</taxon>
        <taxon>Caulobacteraceae</taxon>
        <taxon>Brevundimonas</taxon>
    </lineage>
</organism>
<reference evidence="3" key="1">
    <citation type="submission" date="2016-10" db="EMBL/GenBank/DDBJ databases">
        <authorList>
            <person name="Varghese N."/>
            <person name="Submissions S."/>
        </authorList>
    </citation>
    <scope>NUCLEOTIDE SEQUENCE [LARGE SCALE GENOMIC DNA]</scope>
    <source>
        <strain evidence="3">CGMCC 1.10683</strain>
    </source>
</reference>
<sequence length="353" mass="37946">MGELLLIWSVSIILSAAALGWMVALILARVLRERTEQRRERDRRLIQQGLLDIMNGAGDAVGRLRGVRHRARLMAEALLEILSLVRGEERERLISALHAFGVDEIFRRRLSRGSVAGRLAAAEALAIFPGEAAVTALREALAHAHSAELRVGIMHSLIELSAPPELDEVLTDLAGRQTSDSLLYLPVIGQLVTERPWAALQSFGDTRLSGEARVILAEALGASGDFRALRPLCLAARAPEIELRIAAIRGLAALRHPAAEATIVSALADEVWMVRSAACEAAGRIGLRSAVPALADRLEDPVWWVRFRAGEALGALGDTGRAHLRSMAISGGDLSRRAASLALAERGLTVEAA</sequence>
<dbReference type="SMART" id="SM00567">
    <property type="entry name" value="EZ_HEAT"/>
    <property type="match status" value="5"/>
</dbReference>
<dbReference type="OrthoDB" id="9801841at2"/>
<dbReference type="RefSeq" id="WP_092312850.1">
    <property type="nucleotide sequence ID" value="NZ_FOZV01000009.1"/>
</dbReference>
<dbReference type="InterPro" id="IPR016024">
    <property type="entry name" value="ARM-type_fold"/>
</dbReference>
<evidence type="ECO:0000313" key="2">
    <source>
        <dbReference type="EMBL" id="SFS86180.1"/>
    </source>
</evidence>
<evidence type="ECO:0000256" key="1">
    <source>
        <dbReference type="SAM" id="Phobius"/>
    </source>
</evidence>
<protein>
    <submittedName>
        <fullName evidence="2">HEAT repeat</fullName>
    </submittedName>
</protein>
<name>A0A1I6TAI8_9CAUL</name>
<dbReference type="PANTHER" id="PTHR12697:SF5">
    <property type="entry name" value="DEOXYHYPUSINE HYDROXYLASE"/>
    <property type="match status" value="1"/>
</dbReference>
<gene>
    <name evidence="2" type="ORF">SAMN05192570_3067</name>
</gene>
<dbReference type="STRING" id="871741.SAMN05192570_3067"/>
<dbReference type="InterPro" id="IPR011989">
    <property type="entry name" value="ARM-like"/>
</dbReference>
<dbReference type="Pfam" id="PF03130">
    <property type="entry name" value="HEAT_PBS"/>
    <property type="match status" value="1"/>
</dbReference>
<keyword evidence="1" id="KW-1133">Transmembrane helix</keyword>
<proteinExistence type="predicted"/>
<keyword evidence="1" id="KW-0472">Membrane</keyword>
<feature type="transmembrane region" description="Helical" evidence="1">
    <location>
        <begin position="6"/>
        <end position="31"/>
    </location>
</feature>
<dbReference type="EMBL" id="FOZV01000009">
    <property type="protein sequence ID" value="SFS86180.1"/>
    <property type="molecule type" value="Genomic_DNA"/>
</dbReference>
<keyword evidence="3" id="KW-1185">Reference proteome</keyword>